<name>A0A1W9KX38_9BURK</name>
<dbReference type="AlphaFoldDB" id="A0A1W9KX38"/>
<evidence type="ECO:0008006" key="3">
    <source>
        <dbReference type="Google" id="ProtNLM"/>
    </source>
</evidence>
<gene>
    <name evidence="1" type="ORF">BWK72_04200</name>
</gene>
<dbReference type="EMBL" id="MTEI01000002">
    <property type="protein sequence ID" value="OQW89165.1"/>
    <property type="molecule type" value="Genomic_DNA"/>
</dbReference>
<sequence length="76" mass="8564">MRTTITIDDQLMNQLMQTTGETSPAKALRQAVQDYVRQARVKKLLALRGQVPLEDNWRELRSLDVTPLPNSNVAAS</sequence>
<reference evidence="1 2" key="1">
    <citation type="submission" date="2017-01" db="EMBL/GenBank/DDBJ databases">
        <title>Novel large sulfur bacteria in the metagenomes of groundwater-fed chemosynthetic microbial mats in the Lake Huron basin.</title>
        <authorList>
            <person name="Sharrar A.M."/>
            <person name="Flood B.E."/>
            <person name="Bailey J.V."/>
            <person name="Jones D.S."/>
            <person name="Biddanda B."/>
            <person name="Ruberg S.A."/>
            <person name="Marcus D.N."/>
            <person name="Dick G.J."/>
        </authorList>
    </citation>
    <scope>NUCLEOTIDE SEQUENCE [LARGE SCALE GENOMIC DNA]</scope>
    <source>
        <strain evidence="1">A7</strain>
    </source>
</reference>
<dbReference type="InterPro" id="IPR019239">
    <property type="entry name" value="VapB_antitoxin"/>
</dbReference>
<evidence type="ECO:0000313" key="1">
    <source>
        <dbReference type="EMBL" id="OQW89165.1"/>
    </source>
</evidence>
<protein>
    <recommendedName>
        <fullName evidence="3">DUF2191 domain-containing protein</fullName>
    </recommendedName>
</protein>
<comment type="caution">
    <text evidence="1">The sequence shown here is derived from an EMBL/GenBank/DDBJ whole genome shotgun (WGS) entry which is preliminary data.</text>
</comment>
<organism evidence="1 2">
    <name type="scientific">Rhodoferax ferrireducens</name>
    <dbReference type="NCBI Taxonomy" id="192843"/>
    <lineage>
        <taxon>Bacteria</taxon>
        <taxon>Pseudomonadati</taxon>
        <taxon>Pseudomonadota</taxon>
        <taxon>Betaproteobacteria</taxon>
        <taxon>Burkholderiales</taxon>
        <taxon>Comamonadaceae</taxon>
        <taxon>Rhodoferax</taxon>
    </lineage>
</organism>
<accession>A0A1W9KX38</accession>
<dbReference type="Pfam" id="PF09957">
    <property type="entry name" value="VapB_antitoxin"/>
    <property type="match status" value="1"/>
</dbReference>
<proteinExistence type="predicted"/>
<evidence type="ECO:0000313" key="2">
    <source>
        <dbReference type="Proteomes" id="UP000192505"/>
    </source>
</evidence>
<dbReference type="Proteomes" id="UP000192505">
    <property type="component" value="Unassembled WGS sequence"/>
</dbReference>